<keyword evidence="6" id="KW-1185">Reference proteome</keyword>
<feature type="domain" description="DUF4140" evidence="4">
    <location>
        <begin position="28"/>
        <end position="127"/>
    </location>
</feature>
<dbReference type="AlphaFoldDB" id="A0A1W0WZW8"/>
<evidence type="ECO:0000256" key="2">
    <source>
        <dbReference type="SAM" id="MobiDB-lite"/>
    </source>
</evidence>
<dbReference type="OrthoDB" id="10068793at2759"/>
<protein>
    <recommendedName>
        <fullName evidence="7">Protein F37C4.5</fullName>
    </recommendedName>
</protein>
<proteinExistence type="predicted"/>
<accession>A0A1W0WZW8</accession>
<reference evidence="6" key="1">
    <citation type="submission" date="2017-01" db="EMBL/GenBank/DDBJ databases">
        <title>Comparative genomics of anhydrobiosis in the tardigrade Hypsibius dujardini.</title>
        <authorList>
            <person name="Yoshida Y."/>
            <person name="Koutsovoulos G."/>
            <person name="Laetsch D."/>
            <person name="Stevens L."/>
            <person name="Kumar S."/>
            <person name="Horikawa D."/>
            <person name="Ishino K."/>
            <person name="Komine S."/>
            <person name="Tomita M."/>
            <person name="Blaxter M."/>
            <person name="Arakawa K."/>
        </authorList>
    </citation>
    <scope>NUCLEOTIDE SEQUENCE [LARGE SCALE GENOMIC DNA]</scope>
    <source>
        <strain evidence="6">Z151</strain>
    </source>
</reference>
<evidence type="ECO:0000259" key="3">
    <source>
        <dbReference type="Pfam" id="PF13598"/>
    </source>
</evidence>
<evidence type="ECO:0008006" key="7">
    <source>
        <dbReference type="Google" id="ProtNLM"/>
    </source>
</evidence>
<dbReference type="EMBL" id="MTYJ01000028">
    <property type="protein sequence ID" value="OQV20725.1"/>
    <property type="molecule type" value="Genomic_DNA"/>
</dbReference>
<dbReference type="InterPro" id="IPR037291">
    <property type="entry name" value="DUF4139"/>
</dbReference>
<sequence length="535" mass="60355">MAEEEDISLTDPFITTTNNHSDAPVTHVTVFQEGAIVTRTWTKSLQPGIHHLRFKNFVQLYVGHSLRVKVHGSARLQEVSDIAASSELANSAGRYLQERQQKLADLNREKTDLQTQLAFAEKRLETWEAYRQVVMGNTTGPPAAIFKDGAFVDFHDFLWKYEGEYIRLQSLLQQTKDNLRTINDRLHRYINHAPPAFCKVSDVKIVLDVKATANVRVDITYEAREAGWVPRYDMQFAVADRQVQVSYYAHIQQWTGEDWNDAEITVAARNPPLSVDLDDSSRREEDAEPYSAVMEKQKKGAGAAARASRAASSETLASQAFIVETVNHHKQEIIHLTPFHVKLPGKHSLGHEKSLRLAVGAFKMEAIFRHQIKPQTDMGAYISAVVVNQCDYTLLAGLANIYLDGDYACQVLLGNWKPQEDLNMRLAADSKIEIVTKPRRKVTAPIRGNEGVDKVEEDHSIEYDIRNDRKHPISISVLVPVPVISQDDEKLTIIFPKATKQQTDSGFLNQTVEVPAGITRSVKFLHKRIGPFRLT</sequence>
<name>A0A1W0WZW8_HYPEX</name>
<dbReference type="Proteomes" id="UP000192578">
    <property type="component" value="Unassembled WGS sequence"/>
</dbReference>
<evidence type="ECO:0000313" key="6">
    <source>
        <dbReference type="Proteomes" id="UP000192578"/>
    </source>
</evidence>
<evidence type="ECO:0000313" key="5">
    <source>
        <dbReference type="EMBL" id="OQV20725.1"/>
    </source>
</evidence>
<dbReference type="PANTHER" id="PTHR31005">
    <property type="entry name" value="DUF4139 DOMAIN-CONTAINING PROTEIN"/>
    <property type="match status" value="1"/>
</dbReference>
<dbReference type="Pfam" id="PF13600">
    <property type="entry name" value="DUF4140"/>
    <property type="match status" value="1"/>
</dbReference>
<dbReference type="Pfam" id="PF13598">
    <property type="entry name" value="DUF4139"/>
    <property type="match status" value="1"/>
</dbReference>
<organism evidence="5 6">
    <name type="scientific">Hypsibius exemplaris</name>
    <name type="common">Freshwater tardigrade</name>
    <dbReference type="NCBI Taxonomy" id="2072580"/>
    <lineage>
        <taxon>Eukaryota</taxon>
        <taxon>Metazoa</taxon>
        <taxon>Ecdysozoa</taxon>
        <taxon>Tardigrada</taxon>
        <taxon>Eutardigrada</taxon>
        <taxon>Parachela</taxon>
        <taxon>Hypsibioidea</taxon>
        <taxon>Hypsibiidae</taxon>
        <taxon>Hypsibius</taxon>
    </lineage>
</organism>
<dbReference type="PANTHER" id="PTHR31005:SF8">
    <property type="entry name" value="DUF4139 DOMAIN-CONTAINING PROTEIN"/>
    <property type="match status" value="1"/>
</dbReference>
<feature type="region of interest" description="Disordered" evidence="2">
    <location>
        <begin position="273"/>
        <end position="295"/>
    </location>
</feature>
<feature type="domain" description="DUF4139" evidence="3">
    <location>
        <begin position="217"/>
        <end position="524"/>
    </location>
</feature>
<dbReference type="InterPro" id="IPR011935">
    <property type="entry name" value="CHP02231"/>
</dbReference>
<evidence type="ECO:0000256" key="1">
    <source>
        <dbReference type="SAM" id="Coils"/>
    </source>
</evidence>
<keyword evidence="1" id="KW-0175">Coiled coil</keyword>
<comment type="caution">
    <text evidence="5">The sequence shown here is derived from an EMBL/GenBank/DDBJ whole genome shotgun (WGS) entry which is preliminary data.</text>
</comment>
<dbReference type="InterPro" id="IPR025554">
    <property type="entry name" value="DUF4140"/>
</dbReference>
<dbReference type="NCBIfam" id="TIGR02231">
    <property type="entry name" value="mucoidy inhibitor MuiA family protein"/>
    <property type="match status" value="1"/>
</dbReference>
<gene>
    <name evidence="5" type="ORF">BV898_05307</name>
</gene>
<evidence type="ECO:0000259" key="4">
    <source>
        <dbReference type="Pfam" id="PF13600"/>
    </source>
</evidence>
<feature type="coiled-coil region" evidence="1">
    <location>
        <begin position="96"/>
        <end position="130"/>
    </location>
</feature>